<protein>
    <recommendedName>
        <fullName evidence="4">PrgI family protein</fullName>
    </recommendedName>
</protein>
<evidence type="ECO:0000256" key="1">
    <source>
        <dbReference type="SAM" id="Phobius"/>
    </source>
</evidence>
<evidence type="ECO:0000313" key="2">
    <source>
        <dbReference type="EMBL" id="KKP91808.1"/>
    </source>
</evidence>
<name>A0A0G0DEF4_9BACT</name>
<dbReference type="AlphaFoldDB" id="A0A0G0DEF4"/>
<feature type="transmembrane region" description="Helical" evidence="1">
    <location>
        <begin position="26"/>
        <end position="44"/>
    </location>
</feature>
<dbReference type="Proteomes" id="UP000034140">
    <property type="component" value="Unassembled WGS sequence"/>
</dbReference>
<comment type="caution">
    <text evidence="2">The sequence shown here is derived from an EMBL/GenBank/DDBJ whole genome shotgun (WGS) entry which is preliminary data.</text>
</comment>
<keyword evidence="1" id="KW-0472">Membrane</keyword>
<reference evidence="2 3" key="1">
    <citation type="journal article" date="2015" name="Nature">
        <title>rRNA introns, odd ribosomes, and small enigmatic genomes across a large radiation of phyla.</title>
        <authorList>
            <person name="Brown C.T."/>
            <person name="Hug L.A."/>
            <person name="Thomas B.C."/>
            <person name="Sharon I."/>
            <person name="Castelle C.J."/>
            <person name="Singh A."/>
            <person name="Wilkins M.J."/>
            <person name="Williams K.H."/>
            <person name="Banfield J.F."/>
        </authorList>
    </citation>
    <scope>NUCLEOTIDE SEQUENCE [LARGE SCALE GENOMIC DNA]</scope>
</reference>
<keyword evidence="1" id="KW-1133">Transmembrane helix</keyword>
<dbReference type="InterPro" id="IPR024414">
    <property type="entry name" value="Uncharacterised_PrgI"/>
</dbReference>
<dbReference type="Pfam" id="PF12666">
    <property type="entry name" value="PrgI"/>
    <property type="match status" value="1"/>
</dbReference>
<evidence type="ECO:0000313" key="3">
    <source>
        <dbReference type="Proteomes" id="UP000034140"/>
    </source>
</evidence>
<gene>
    <name evidence="2" type="ORF">UR96_C0027G0009</name>
</gene>
<dbReference type="EMBL" id="LBRE01000027">
    <property type="protein sequence ID" value="KKP91808.1"/>
    <property type="molecule type" value="Genomic_DNA"/>
</dbReference>
<organism evidence="2 3">
    <name type="scientific">candidate division WS6 bacterium GW2011_GWC1_36_11</name>
    <dbReference type="NCBI Taxonomy" id="1619090"/>
    <lineage>
        <taxon>Bacteria</taxon>
        <taxon>Candidatus Dojkabacteria</taxon>
    </lineage>
</organism>
<sequence>MRQHPIPQNILDVEFKLFSKFTLKEFAYLAIGLGFGGLMIYLVVSKAIPGLIGVPLCILTSGAGIFLGLVPINDQDADVFIKNYVSAITAPTQRVWMNSDMQQERNKPELKPSADGKLVQKSFKEKASQIIGGNLLQTSAEEEVQPMDTQKSQAIPTPTVQDSIIISEENRKNYEFTIQNLDKLPGNINIWLYTGDMVSVPNAITYMKGEDGKILYANRTGVSGYFLTNRTWGKGIYTLEFIHPQFKFPKLKIIVTDETNKLPIKIKTI</sequence>
<keyword evidence="1" id="KW-0812">Transmembrane</keyword>
<feature type="transmembrane region" description="Helical" evidence="1">
    <location>
        <begin position="50"/>
        <end position="72"/>
    </location>
</feature>
<accession>A0A0G0DEF4</accession>
<proteinExistence type="predicted"/>
<evidence type="ECO:0008006" key="4">
    <source>
        <dbReference type="Google" id="ProtNLM"/>
    </source>
</evidence>